<dbReference type="EMBL" id="JBEAFC010000011">
    <property type="protein sequence ID" value="KAL1536645.1"/>
    <property type="molecule type" value="Genomic_DNA"/>
</dbReference>
<organism evidence="7 8">
    <name type="scientific">Salvia divinorum</name>
    <name type="common">Maria pastora</name>
    <name type="synonym">Diviner's sage</name>
    <dbReference type="NCBI Taxonomy" id="28513"/>
    <lineage>
        <taxon>Eukaryota</taxon>
        <taxon>Viridiplantae</taxon>
        <taxon>Streptophyta</taxon>
        <taxon>Embryophyta</taxon>
        <taxon>Tracheophyta</taxon>
        <taxon>Spermatophyta</taxon>
        <taxon>Magnoliopsida</taxon>
        <taxon>eudicotyledons</taxon>
        <taxon>Gunneridae</taxon>
        <taxon>Pentapetalae</taxon>
        <taxon>asterids</taxon>
        <taxon>lamiids</taxon>
        <taxon>Lamiales</taxon>
        <taxon>Lamiaceae</taxon>
        <taxon>Nepetoideae</taxon>
        <taxon>Mentheae</taxon>
        <taxon>Salviinae</taxon>
        <taxon>Salvia</taxon>
        <taxon>Salvia subgen. Calosphace</taxon>
    </lineage>
</organism>
<keyword evidence="8" id="KW-1185">Reference proteome</keyword>
<dbReference type="InterPro" id="IPR013785">
    <property type="entry name" value="Aldolase_TIM"/>
</dbReference>
<evidence type="ECO:0000256" key="4">
    <source>
        <dbReference type="ARBA" id="ARBA00013068"/>
    </source>
</evidence>
<comment type="pathway">
    <text evidence="2">Carbohydrate degradation; glycolysis; D-glyceraldehyde 3-phosphate and glycerone phosphate from D-glucose: step 4/4.</text>
</comment>
<dbReference type="Proteomes" id="UP001567538">
    <property type="component" value="Unassembled WGS sequence"/>
</dbReference>
<evidence type="ECO:0000256" key="2">
    <source>
        <dbReference type="ARBA" id="ARBA00004714"/>
    </source>
</evidence>
<evidence type="ECO:0000313" key="7">
    <source>
        <dbReference type="EMBL" id="KAL1536645.1"/>
    </source>
</evidence>
<comment type="caution">
    <text evidence="7">The sequence shown here is derived from an EMBL/GenBank/DDBJ whole genome shotgun (WGS) entry which is preliminary data.</text>
</comment>
<dbReference type="Pfam" id="PF00274">
    <property type="entry name" value="Glycolytic"/>
    <property type="match status" value="1"/>
</dbReference>
<comment type="similarity">
    <text evidence="3">Belongs to the class I fructose-bisphosphate aldolase family.</text>
</comment>
<keyword evidence="5" id="KW-0324">Glycolysis</keyword>
<proteinExistence type="inferred from homology"/>
<evidence type="ECO:0000256" key="5">
    <source>
        <dbReference type="ARBA" id="ARBA00023152"/>
    </source>
</evidence>
<dbReference type="GO" id="GO:0004332">
    <property type="term" value="F:fructose-bisphosphate aldolase activity"/>
    <property type="evidence" value="ECO:0007669"/>
    <property type="project" value="UniProtKB-EC"/>
</dbReference>
<accession>A0ABD1FYT6</accession>
<dbReference type="Gene3D" id="3.20.20.70">
    <property type="entry name" value="Aldolase class I"/>
    <property type="match status" value="1"/>
</dbReference>
<evidence type="ECO:0000256" key="6">
    <source>
        <dbReference type="ARBA" id="ARBA00023239"/>
    </source>
</evidence>
<gene>
    <name evidence="7" type="ORF">AAHA92_29261</name>
</gene>
<comment type="catalytic activity">
    <reaction evidence="1">
        <text>beta-D-fructose 1,6-bisphosphate = D-glyceraldehyde 3-phosphate + dihydroxyacetone phosphate</text>
        <dbReference type="Rhea" id="RHEA:14729"/>
        <dbReference type="ChEBI" id="CHEBI:32966"/>
        <dbReference type="ChEBI" id="CHEBI:57642"/>
        <dbReference type="ChEBI" id="CHEBI:59776"/>
        <dbReference type="EC" id="4.1.2.13"/>
    </reaction>
</comment>
<dbReference type="AlphaFoldDB" id="A0ABD1FYT6"/>
<sequence length="80" mass="8877">MMLYSGMVIGRALLSLVHDSQCLNMQFERTFEVGQQHGHPGAESKDKSTPENVADLTLNLLKRRIPPHVPDIMFISGGQS</sequence>
<reference evidence="7 8" key="1">
    <citation type="submission" date="2024-06" db="EMBL/GenBank/DDBJ databases">
        <title>A chromosome level genome sequence of Diviner's sage (Salvia divinorum).</title>
        <authorList>
            <person name="Ford S.A."/>
            <person name="Ro D.-K."/>
            <person name="Ness R.W."/>
            <person name="Phillips M.A."/>
        </authorList>
    </citation>
    <scope>NUCLEOTIDE SEQUENCE [LARGE SCALE GENOMIC DNA]</scope>
    <source>
        <strain evidence="7">SAF-2024a</strain>
        <tissue evidence="7">Leaf</tissue>
    </source>
</reference>
<dbReference type="InterPro" id="IPR000741">
    <property type="entry name" value="FBA_I"/>
</dbReference>
<dbReference type="GO" id="GO:0006096">
    <property type="term" value="P:glycolytic process"/>
    <property type="evidence" value="ECO:0007669"/>
    <property type="project" value="UniProtKB-KW"/>
</dbReference>
<evidence type="ECO:0000256" key="1">
    <source>
        <dbReference type="ARBA" id="ARBA00000441"/>
    </source>
</evidence>
<keyword evidence="6 7" id="KW-0456">Lyase</keyword>
<dbReference type="SUPFAM" id="SSF51569">
    <property type="entry name" value="Aldolase"/>
    <property type="match status" value="1"/>
</dbReference>
<name>A0ABD1FYT6_SALDI</name>
<evidence type="ECO:0000313" key="8">
    <source>
        <dbReference type="Proteomes" id="UP001567538"/>
    </source>
</evidence>
<protein>
    <recommendedName>
        <fullName evidence="4">fructose-bisphosphate aldolase</fullName>
        <ecNumber evidence="4">4.1.2.13</ecNumber>
    </recommendedName>
</protein>
<dbReference type="EC" id="4.1.2.13" evidence="4"/>
<evidence type="ECO:0000256" key="3">
    <source>
        <dbReference type="ARBA" id="ARBA00010387"/>
    </source>
</evidence>